<protein>
    <submittedName>
        <fullName evidence="1">Uncharacterized protein</fullName>
    </submittedName>
</protein>
<dbReference type="EMBL" id="JACGCM010002358">
    <property type="protein sequence ID" value="KAF6140598.1"/>
    <property type="molecule type" value="Genomic_DNA"/>
</dbReference>
<keyword evidence="2" id="KW-1185">Reference proteome</keyword>
<name>A0A7J7LDD6_9MAGN</name>
<proteinExistence type="predicted"/>
<dbReference type="AlphaFoldDB" id="A0A7J7LDD6"/>
<dbReference type="Proteomes" id="UP000541444">
    <property type="component" value="Unassembled WGS sequence"/>
</dbReference>
<evidence type="ECO:0000313" key="1">
    <source>
        <dbReference type="EMBL" id="KAF6140598.1"/>
    </source>
</evidence>
<gene>
    <name evidence="1" type="ORF">GIB67_013891</name>
</gene>
<sequence length="146" mass="16782">MINYYKASSMWSAIKELMNIVKDQIQWMVGNGSKINIWDKLWIGDQTLRNQILGQNNYLTANQLIHEGQWQLPEEIEAIFQHFNLNISIVPIDNQNQDCSYWLPDQKTKFSANSAYRSDIASLWCGGITGFGDLQSCQKFQTSVGE</sequence>
<dbReference type="OrthoDB" id="1428630at2759"/>
<organism evidence="1 2">
    <name type="scientific">Kingdonia uniflora</name>
    <dbReference type="NCBI Taxonomy" id="39325"/>
    <lineage>
        <taxon>Eukaryota</taxon>
        <taxon>Viridiplantae</taxon>
        <taxon>Streptophyta</taxon>
        <taxon>Embryophyta</taxon>
        <taxon>Tracheophyta</taxon>
        <taxon>Spermatophyta</taxon>
        <taxon>Magnoliopsida</taxon>
        <taxon>Ranunculales</taxon>
        <taxon>Circaeasteraceae</taxon>
        <taxon>Kingdonia</taxon>
    </lineage>
</organism>
<evidence type="ECO:0000313" key="2">
    <source>
        <dbReference type="Proteomes" id="UP000541444"/>
    </source>
</evidence>
<reference evidence="1 2" key="1">
    <citation type="journal article" date="2020" name="IScience">
        <title>Genome Sequencing of the Endangered Kingdonia uniflora (Circaeasteraceae, Ranunculales) Reveals Potential Mechanisms of Evolutionary Specialization.</title>
        <authorList>
            <person name="Sun Y."/>
            <person name="Deng T."/>
            <person name="Zhang A."/>
            <person name="Moore M.J."/>
            <person name="Landis J.B."/>
            <person name="Lin N."/>
            <person name="Zhang H."/>
            <person name="Zhang X."/>
            <person name="Huang J."/>
            <person name="Zhang X."/>
            <person name="Sun H."/>
            <person name="Wang H."/>
        </authorList>
    </citation>
    <scope>NUCLEOTIDE SEQUENCE [LARGE SCALE GENOMIC DNA]</scope>
    <source>
        <strain evidence="1">TB1705</strain>
        <tissue evidence="1">Leaf</tissue>
    </source>
</reference>
<comment type="caution">
    <text evidence="1">The sequence shown here is derived from an EMBL/GenBank/DDBJ whole genome shotgun (WGS) entry which is preliminary data.</text>
</comment>
<accession>A0A7J7LDD6</accession>